<dbReference type="PRINTS" id="PR01035">
    <property type="entry name" value="TCRTETA"/>
</dbReference>
<feature type="transmembrane region" description="Helical" evidence="7">
    <location>
        <begin position="57"/>
        <end position="77"/>
    </location>
</feature>
<dbReference type="InterPro" id="IPR011701">
    <property type="entry name" value="MFS"/>
</dbReference>
<dbReference type="InterPro" id="IPR005829">
    <property type="entry name" value="Sugar_transporter_CS"/>
</dbReference>
<dbReference type="Pfam" id="PF07690">
    <property type="entry name" value="MFS_1"/>
    <property type="match status" value="1"/>
</dbReference>
<dbReference type="InterPro" id="IPR020846">
    <property type="entry name" value="MFS_dom"/>
</dbReference>
<feature type="transmembrane region" description="Helical" evidence="7">
    <location>
        <begin position="89"/>
        <end position="107"/>
    </location>
</feature>
<dbReference type="InterPro" id="IPR001958">
    <property type="entry name" value="Tet-R_TetA/multi-R_MdtG-like"/>
</dbReference>
<dbReference type="SUPFAM" id="SSF103473">
    <property type="entry name" value="MFS general substrate transporter"/>
    <property type="match status" value="1"/>
</dbReference>
<feature type="transmembrane region" description="Helical" evidence="7">
    <location>
        <begin position="318"/>
        <end position="338"/>
    </location>
</feature>
<evidence type="ECO:0000256" key="6">
    <source>
        <dbReference type="ARBA" id="ARBA00023136"/>
    </source>
</evidence>
<feature type="domain" description="Major facilitator superfamily (MFS) profile" evidence="8">
    <location>
        <begin position="20"/>
        <end position="403"/>
    </location>
</feature>
<dbReference type="RefSeq" id="WP_301121840.1">
    <property type="nucleotide sequence ID" value="NZ_JAUHPX010000010.1"/>
</dbReference>
<dbReference type="GO" id="GO:0005886">
    <property type="term" value="C:plasma membrane"/>
    <property type="evidence" value="ECO:0007669"/>
    <property type="project" value="UniProtKB-SubCell"/>
</dbReference>
<dbReference type="GO" id="GO:0022857">
    <property type="term" value="F:transmembrane transporter activity"/>
    <property type="evidence" value="ECO:0007669"/>
    <property type="project" value="InterPro"/>
</dbReference>
<keyword evidence="3" id="KW-1003">Cell membrane</keyword>
<dbReference type="InterPro" id="IPR050189">
    <property type="entry name" value="MFS_Efflux_Transporters"/>
</dbReference>
<dbReference type="PROSITE" id="PS00216">
    <property type="entry name" value="SUGAR_TRANSPORT_1"/>
    <property type="match status" value="1"/>
</dbReference>
<comment type="similarity">
    <text evidence="2">Belongs to the major facilitator superfamily. TCR/Tet family.</text>
</comment>
<proteinExistence type="inferred from homology"/>
<evidence type="ECO:0000259" key="8">
    <source>
        <dbReference type="PROSITE" id="PS50850"/>
    </source>
</evidence>
<feature type="transmembrane region" description="Helical" evidence="7">
    <location>
        <begin position="179"/>
        <end position="197"/>
    </location>
</feature>
<comment type="subcellular location">
    <subcellularLocation>
        <location evidence="1">Cell membrane</location>
        <topology evidence="1">Multi-pass membrane protein</topology>
    </subcellularLocation>
</comment>
<dbReference type="CDD" id="cd17473">
    <property type="entry name" value="MFS_arabinose_efflux_permease_like"/>
    <property type="match status" value="1"/>
</dbReference>
<keyword evidence="5 7" id="KW-1133">Transmembrane helix</keyword>
<feature type="transmembrane region" description="Helical" evidence="7">
    <location>
        <begin position="218"/>
        <end position="240"/>
    </location>
</feature>
<reference evidence="9" key="1">
    <citation type="submission" date="2023-06" db="EMBL/GenBank/DDBJ databases">
        <title>Sysu t00039.</title>
        <authorList>
            <person name="Gao L."/>
            <person name="Fang B.-Z."/>
            <person name="Li W.-J."/>
        </authorList>
    </citation>
    <scope>NUCLEOTIDE SEQUENCE</scope>
    <source>
        <strain evidence="9">SYSU T00039</strain>
    </source>
</reference>
<keyword evidence="6 7" id="KW-0472">Membrane</keyword>
<dbReference type="InterPro" id="IPR036259">
    <property type="entry name" value="MFS_trans_sf"/>
</dbReference>
<feature type="transmembrane region" description="Helical" evidence="7">
    <location>
        <begin position="377"/>
        <end position="400"/>
    </location>
</feature>
<protein>
    <submittedName>
        <fullName evidence="9">MFS transporter</fullName>
    </submittedName>
</protein>
<evidence type="ECO:0000256" key="7">
    <source>
        <dbReference type="SAM" id="Phobius"/>
    </source>
</evidence>
<sequence>MTSQTTAGATAPARRAGGWQAALLLAGSCMPVMGSVLITPILPQLSAEFGGQPGAEVLVPMIVAIPALMIAVFAPFAGQIVDRLGRKPLLVIAMFAYALAGAAPALLTTLQSILISRVLVGVFEAAIMTVCTTLIVDYFHEERRRNKYLGLQTVVTTLGATVFIAIGGALGVGGWHTPFWVYTIAAAIGVLMIGGLWEPSRHDSTDTHVAEGVKVRIPWGRIALPLAVTLFGGFSFYVLIIEASYLVVGTGVAPEDTRTIGTVAAVASLATAAGAFTFARIARLTPKVLLPIAFGLQAIGMAVIALMGTAFIGVGIGAAIASAGSGLLLPTLVTWTIAPLRFEERGRVTGLWTMAFFLGQFLTPLVMQGIVGGVGSLPAAVGVVGVGALIAAGLTAVVVAKPATAAAPVAAA</sequence>
<evidence type="ECO:0000256" key="2">
    <source>
        <dbReference type="ARBA" id="ARBA00007520"/>
    </source>
</evidence>
<evidence type="ECO:0000313" key="10">
    <source>
        <dbReference type="Proteomes" id="UP001172737"/>
    </source>
</evidence>
<feature type="transmembrane region" description="Helical" evidence="7">
    <location>
        <begin position="350"/>
        <end position="371"/>
    </location>
</feature>
<accession>A0AAW7M325</accession>
<name>A0AAW7M325_9MICO</name>
<gene>
    <name evidence="9" type="ORF">QQX10_13120</name>
</gene>
<evidence type="ECO:0000256" key="1">
    <source>
        <dbReference type="ARBA" id="ARBA00004651"/>
    </source>
</evidence>
<dbReference type="PROSITE" id="PS50850">
    <property type="entry name" value="MFS"/>
    <property type="match status" value="1"/>
</dbReference>
<feature type="transmembrane region" description="Helical" evidence="7">
    <location>
        <begin position="113"/>
        <end position="136"/>
    </location>
</feature>
<comment type="caution">
    <text evidence="9">The sequence shown here is derived from an EMBL/GenBank/DDBJ whole genome shotgun (WGS) entry which is preliminary data.</text>
</comment>
<dbReference type="AlphaFoldDB" id="A0AAW7M325"/>
<feature type="transmembrane region" description="Helical" evidence="7">
    <location>
        <begin position="21"/>
        <end position="42"/>
    </location>
</feature>
<feature type="transmembrane region" description="Helical" evidence="7">
    <location>
        <begin position="148"/>
        <end position="173"/>
    </location>
</feature>
<dbReference type="Gene3D" id="1.20.1250.20">
    <property type="entry name" value="MFS general substrate transporter like domains"/>
    <property type="match status" value="1"/>
</dbReference>
<keyword evidence="10" id="KW-1185">Reference proteome</keyword>
<dbReference type="PANTHER" id="PTHR43124:SF3">
    <property type="entry name" value="CHLORAMPHENICOL EFFLUX PUMP RV0191"/>
    <property type="match status" value="1"/>
</dbReference>
<feature type="transmembrane region" description="Helical" evidence="7">
    <location>
        <begin position="288"/>
        <end position="312"/>
    </location>
</feature>
<keyword evidence="4 7" id="KW-0812">Transmembrane</keyword>
<dbReference type="Proteomes" id="UP001172737">
    <property type="component" value="Unassembled WGS sequence"/>
</dbReference>
<evidence type="ECO:0000313" key="9">
    <source>
        <dbReference type="EMBL" id="MDN4489109.1"/>
    </source>
</evidence>
<dbReference type="EMBL" id="JAUHPX010000010">
    <property type="protein sequence ID" value="MDN4489109.1"/>
    <property type="molecule type" value="Genomic_DNA"/>
</dbReference>
<organism evidence="9 10">
    <name type="scientific">Demequina lignilytica</name>
    <dbReference type="NCBI Taxonomy" id="3051663"/>
    <lineage>
        <taxon>Bacteria</taxon>
        <taxon>Bacillati</taxon>
        <taxon>Actinomycetota</taxon>
        <taxon>Actinomycetes</taxon>
        <taxon>Micrococcales</taxon>
        <taxon>Demequinaceae</taxon>
        <taxon>Demequina</taxon>
    </lineage>
</organism>
<evidence type="ECO:0000256" key="3">
    <source>
        <dbReference type="ARBA" id="ARBA00022475"/>
    </source>
</evidence>
<evidence type="ECO:0000256" key="4">
    <source>
        <dbReference type="ARBA" id="ARBA00022692"/>
    </source>
</evidence>
<feature type="transmembrane region" description="Helical" evidence="7">
    <location>
        <begin position="260"/>
        <end position="281"/>
    </location>
</feature>
<evidence type="ECO:0000256" key="5">
    <source>
        <dbReference type="ARBA" id="ARBA00022989"/>
    </source>
</evidence>
<dbReference type="PANTHER" id="PTHR43124">
    <property type="entry name" value="PURINE EFFLUX PUMP PBUE"/>
    <property type="match status" value="1"/>
</dbReference>